<dbReference type="FunFam" id="3.30.160.60:FF:000446">
    <property type="entry name" value="Zinc finger protein"/>
    <property type="match status" value="1"/>
</dbReference>
<evidence type="ECO:0000256" key="8">
    <source>
        <dbReference type="ARBA" id="ARBA00023163"/>
    </source>
</evidence>
<dbReference type="EMBL" id="JBJKFK010002521">
    <property type="protein sequence ID" value="KAL3310985.1"/>
    <property type="molecule type" value="Genomic_DNA"/>
</dbReference>
<dbReference type="Gene3D" id="3.30.160.60">
    <property type="entry name" value="Classic Zinc Finger"/>
    <property type="match status" value="3"/>
</dbReference>
<feature type="compositionally biased region" description="Polar residues" evidence="11">
    <location>
        <begin position="227"/>
        <end position="245"/>
    </location>
</feature>
<keyword evidence="6" id="KW-0862">Zinc</keyword>
<feature type="domain" description="C2H2-type" evidence="12">
    <location>
        <begin position="265"/>
        <end position="294"/>
    </location>
</feature>
<keyword evidence="8" id="KW-0804">Transcription</keyword>
<evidence type="ECO:0000256" key="2">
    <source>
        <dbReference type="ARBA" id="ARBA00006991"/>
    </source>
</evidence>
<keyword evidence="4" id="KW-0677">Repeat</keyword>
<evidence type="ECO:0000256" key="11">
    <source>
        <dbReference type="SAM" id="MobiDB-lite"/>
    </source>
</evidence>
<reference evidence="13 14" key="1">
    <citation type="submission" date="2024-11" db="EMBL/GenBank/DDBJ databases">
        <title>Adaptive evolution of stress response genes in parasites aligns with host niche diversity.</title>
        <authorList>
            <person name="Hahn C."/>
            <person name="Resl P."/>
        </authorList>
    </citation>
    <scope>NUCLEOTIDE SEQUENCE [LARGE SCALE GENOMIC DNA]</scope>
    <source>
        <strain evidence="13">EGGRZ-B1_66</strain>
        <tissue evidence="13">Body</tissue>
    </source>
</reference>
<dbReference type="FunFam" id="3.30.160.60:FF:000110">
    <property type="entry name" value="Zinc finger protein-like"/>
    <property type="match status" value="1"/>
</dbReference>
<comment type="similarity">
    <text evidence="2">Belongs to the krueppel C2H2-type zinc-finger protein family.</text>
</comment>
<evidence type="ECO:0000313" key="13">
    <source>
        <dbReference type="EMBL" id="KAL3310985.1"/>
    </source>
</evidence>
<keyword evidence="14" id="KW-1185">Reference proteome</keyword>
<evidence type="ECO:0000256" key="6">
    <source>
        <dbReference type="ARBA" id="ARBA00022833"/>
    </source>
</evidence>
<feature type="region of interest" description="Disordered" evidence="11">
    <location>
        <begin position="210"/>
        <end position="261"/>
    </location>
</feature>
<evidence type="ECO:0000256" key="7">
    <source>
        <dbReference type="ARBA" id="ARBA00023015"/>
    </source>
</evidence>
<sequence length="379" mass="43204">MLMTMRKHHSHLQKSGQTCLGMDLSLNGLSSDLKFSHSAFNDIITGLTPTDNRPGNLPDGEWKDYSNINNVDTPTITADIASFIDTIQSSQSFNEENILIPLQCNIEPCQQAISHIEDLDQRRNKSCFDKTNFFAASNRNSANLKSSEFSEHESSIKSYCQSLTGTSSISILSHNPDMNNLNQPKNMDQESVNSYNSSYTPSIIYNSSGSQSALRYEDDSSHSSHSRASVYSQAPSTKVSFSSPSKRPAPKNFRNGHTYTGAKPHQCDFQDCEKRFARVDELRRHKRTHNNFKPYACDRCDKKFTRSDHLTTHKRTHTGEKPYECEKCSKCFARSDERYRHMKTHDKPRRCGRKPKRLLEQHDLSFHEAKPLEDADFSV</sequence>
<feature type="domain" description="C2H2-type" evidence="12">
    <location>
        <begin position="323"/>
        <end position="350"/>
    </location>
</feature>
<gene>
    <name evidence="13" type="ORF">Ciccas_010440</name>
</gene>
<feature type="domain" description="C2H2-type" evidence="12">
    <location>
        <begin position="295"/>
        <end position="322"/>
    </location>
</feature>
<dbReference type="Proteomes" id="UP001626550">
    <property type="component" value="Unassembled WGS sequence"/>
</dbReference>
<keyword evidence="3" id="KW-0479">Metal-binding</keyword>
<evidence type="ECO:0000256" key="10">
    <source>
        <dbReference type="PROSITE-ProRule" id="PRU00042"/>
    </source>
</evidence>
<dbReference type="SMART" id="SM00355">
    <property type="entry name" value="ZnF_C2H2"/>
    <property type="match status" value="3"/>
</dbReference>
<dbReference type="GO" id="GO:0008270">
    <property type="term" value="F:zinc ion binding"/>
    <property type="evidence" value="ECO:0007669"/>
    <property type="project" value="UniProtKB-KW"/>
</dbReference>
<comment type="subcellular location">
    <subcellularLocation>
        <location evidence="1">Nucleus</location>
    </subcellularLocation>
</comment>
<proteinExistence type="inferred from homology"/>
<dbReference type="SUPFAM" id="SSF57667">
    <property type="entry name" value="beta-beta-alpha zinc fingers"/>
    <property type="match status" value="2"/>
</dbReference>
<keyword evidence="5 10" id="KW-0863">Zinc-finger</keyword>
<evidence type="ECO:0000313" key="14">
    <source>
        <dbReference type="Proteomes" id="UP001626550"/>
    </source>
</evidence>
<organism evidence="13 14">
    <name type="scientific">Cichlidogyrus casuarinus</name>
    <dbReference type="NCBI Taxonomy" id="1844966"/>
    <lineage>
        <taxon>Eukaryota</taxon>
        <taxon>Metazoa</taxon>
        <taxon>Spiralia</taxon>
        <taxon>Lophotrochozoa</taxon>
        <taxon>Platyhelminthes</taxon>
        <taxon>Monogenea</taxon>
        <taxon>Monopisthocotylea</taxon>
        <taxon>Dactylogyridea</taxon>
        <taxon>Ancyrocephalidae</taxon>
        <taxon>Cichlidogyrus</taxon>
    </lineage>
</organism>
<dbReference type="FunFam" id="3.30.160.60:FF:001498">
    <property type="entry name" value="Zinc finger protein 404"/>
    <property type="match status" value="1"/>
</dbReference>
<keyword evidence="7" id="KW-0805">Transcription regulation</keyword>
<dbReference type="InterPro" id="IPR013087">
    <property type="entry name" value="Znf_C2H2_type"/>
</dbReference>
<protein>
    <recommendedName>
        <fullName evidence="12">C2H2-type domain-containing protein</fullName>
    </recommendedName>
</protein>
<name>A0ABD2PU70_9PLAT</name>
<evidence type="ECO:0000256" key="1">
    <source>
        <dbReference type="ARBA" id="ARBA00004123"/>
    </source>
</evidence>
<evidence type="ECO:0000256" key="4">
    <source>
        <dbReference type="ARBA" id="ARBA00022737"/>
    </source>
</evidence>
<dbReference type="Pfam" id="PF00096">
    <property type="entry name" value="zf-C2H2"/>
    <property type="match status" value="3"/>
</dbReference>
<accession>A0ABD2PU70</accession>
<dbReference type="PANTHER" id="PTHR23235:SF155">
    <property type="entry name" value="EARLY GROWTH RESPONSE 4-RELATED"/>
    <property type="match status" value="1"/>
</dbReference>
<dbReference type="PROSITE" id="PS50157">
    <property type="entry name" value="ZINC_FINGER_C2H2_2"/>
    <property type="match status" value="3"/>
</dbReference>
<feature type="region of interest" description="Disordered" evidence="11">
    <location>
        <begin position="174"/>
        <end position="195"/>
    </location>
</feature>
<dbReference type="InterPro" id="IPR036236">
    <property type="entry name" value="Znf_C2H2_sf"/>
</dbReference>
<dbReference type="GO" id="GO:0005634">
    <property type="term" value="C:nucleus"/>
    <property type="evidence" value="ECO:0007669"/>
    <property type="project" value="UniProtKB-SubCell"/>
</dbReference>
<keyword evidence="9" id="KW-0539">Nucleus</keyword>
<dbReference type="PANTHER" id="PTHR23235">
    <property type="entry name" value="KRUEPPEL-LIKE TRANSCRIPTION FACTOR"/>
    <property type="match status" value="1"/>
</dbReference>
<dbReference type="PROSITE" id="PS00028">
    <property type="entry name" value="ZINC_FINGER_C2H2_1"/>
    <property type="match status" value="3"/>
</dbReference>
<evidence type="ECO:0000256" key="9">
    <source>
        <dbReference type="ARBA" id="ARBA00023242"/>
    </source>
</evidence>
<dbReference type="AlphaFoldDB" id="A0ABD2PU70"/>
<feature type="compositionally biased region" description="Polar residues" evidence="11">
    <location>
        <begin position="176"/>
        <end position="195"/>
    </location>
</feature>
<evidence type="ECO:0000256" key="5">
    <source>
        <dbReference type="ARBA" id="ARBA00022771"/>
    </source>
</evidence>
<comment type="caution">
    <text evidence="13">The sequence shown here is derived from an EMBL/GenBank/DDBJ whole genome shotgun (WGS) entry which is preliminary data.</text>
</comment>
<evidence type="ECO:0000259" key="12">
    <source>
        <dbReference type="PROSITE" id="PS50157"/>
    </source>
</evidence>
<evidence type="ECO:0000256" key="3">
    <source>
        <dbReference type="ARBA" id="ARBA00022723"/>
    </source>
</evidence>